<feature type="non-terminal residue" evidence="1">
    <location>
        <position position="83"/>
    </location>
</feature>
<evidence type="ECO:0000313" key="1">
    <source>
        <dbReference type="EMBL" id="CAA9500750.1"/>
    </source>
</evidence>
<dbReference type="Gene3D" id="3.20.20.220">
    <property type="match status" value="1"/>
</dbReference>
<dbReference type="EMBL" id="CADCVU010000111">
    <property type="protein sequence ID" value="CAA9500750.1"/>
    <property type="molecule type" value="Genomic_DNA"/>
</dbReference>
<protein>
    <submittedName>
        <fullName evidence="1">Uncharacterized protein</fullName>
    </submittedName>
</protein>
<gene>
    <name evidence="1" type="ORF">AVDCRST_MAG45-1293</name>
</gene>
<organism evidence="1">
    <name type="scientific">uncultured Solirubrobacterales bacterium</name>
    <dbReference type="NCBI Taxonomy" id="768556"/>
    <lineage>
        <taxon>Bacteria</taxon>
        <taxon>Bacillati</taxon>
        <taxon>Actinomycetota</taxon>
        <taxon>Thermoleophilia</taxon>
        <taxon>Solirubrobacterales</taxon>
        <taxon>environmental samples</taxon>
    </lineage>
</organism>
<reference evidence="1" key="1">
    <citation type="submission" date="2020-02" db="EMBL/GenBank/DDBJ databases">
        <authorList>
            <person name="Meier V. D."/>
        </authorList>
    </citation>
    <scope>NUCLEOTIDE SEQUENCE</scope>
    <source>
        <strain evidence="1">AVDCRST_MAG45</strain>
    </source>
</reference>
<dbReference type="InterPro" id="IPR049477">
    <property type="entry name" value="MTHFR"/>
</dbReference>
<sequence>METDAFELVPTHLEAGTERAAAEGRKLAEQCRASGLDGQIRHVMVPGMIAEDGDRPVEMRPRMDTLDFWRAVSPELDAVSGLC</sequence>
<accession>A0A6J4SQ62</accession>
<dbReference type="AlphaFoldDB" id="A0A6J4SQ62"/>
<dbReference type="Pfam" id="PF19345">
    <property type="entry name" value="MTHFR_2"/>
    <property type="match status" value="1"/>
</dbReference>
<name>A0A6J4SQ62_9ACTN</name>
<proteinExistence type="predicted"/>